<dbReference type="OrthoDB" id="6783748at2759"/>
<dbReference type="EMBL" id="GAKP01016089">
    <property type="protein sequence ID" value="JAC42863.1"/>
    <property type="molecule type" value="Transcribed_RNA"/>
</dbReference>
<dbReference type="Pfam" id="PF03133">
    <property type="entry name" value="TTL"/>
    <property type="match status" value="1"/>
</dbReference>
<accession>A0A034VMU0</accession>
<proteinExistence type="predicted"/>
<dbReference type="PANTHER" id="PTHR47113:SF1">
    <property type="entry name" value="LD09343P"/>
    <property type="match status" value="1"/>
</dbReference>
<gene>
    <name evidence="2" type="primary">TTLL6</name>
</gene>
<keyword evidence="1" id="KW-1133">Transmembrane helix</keyword>
<dbReference type="PROSITE" id="PS51221">
    <property type="entry name" value="TTL"/>
    <property type="match status" value="1"/>
</dbReference>
<reference evidence="2" key="1">
    <citation type="journal article" date="2014" name="BMC Genomics">
        <title>Characterizing the developmental transcriptome of the oriental fruit fly, Bactrocera dorsalis (Diptera: Tephritidae) through comparative genomic analysis with Drosophila melanogaster utilizing modENCODE datasets.</title>
        <authorList>
            <person name="Geib S.M."/>
            <person name="Calla B."/>
            <person name="Hall B."/>
            <person name="Hou S."/>
            <person name="Manoukis N.C."/>
        </authorList>
    </citation>
    <scope>NUCLEOTIDE SEQUENCE</scope>
    <source>
        <strain evidence="2">Punador</strain>
    </source>
</reference>
<protein>
    <submittedName>
        <fullName evidence="2">Tubulin polyglutamylase TTLL6</fullName>
    </submittedName>
</protein>
<dbReference type="InterPro" id="IPR004344">
    <property type="entry name" value="TTL/TTLL_fam"/>
</dbReference>
<name>A0A034VMU0_BACDO</name>
<dbReference type="InterPro" id="IPR053317">
    <property type="entry name" value="Tubulin_polyglutamylase"/>
</dbReference>
<organism evidence="2">
    <name type="scientific">Bactrocera dorsalis</name>
    <name type="common">Oriental fruit fly</name>
    <name type="synonym">Dacus dorsalis</name>
    <dbReference type="NCBI Taxonomy" id="27457"/>
    <lineage>
        <taxon>Eukaryota</taxon>
        <taxon>Metazoa</taxon>
        <taxon>Ecdysozoa</taxon>
        <taxon>Arthropoda</taxon>
        <taxon>Hexapoda</taxon>
        <taxon>Insecta</taxon>
        <taxon>Pterygota</taxon>
        <taxon>Neoptera</taxon>
        <taxon>Endopterygota</taxon>
        <taxon>Diptera</taxon>
        <taxon>Brachycera</taxon>
        <taxon>Muscomorpha</taxon>
        <taxon>Tephritoidea</taxon>
        <taxon>Tephritidae</taxon>
        <taxon>Bactrocera</taxon>
        <taxon>Bactrocera</taxon>
    </lineage>
</organism>
<feature type="transmembrane region" description="Helical" evidence="1">
    <location>
        <begin position="20"/>
        <end position="43"/>
    </location>
</feature>
<evidence type="ECO:0000313" key="2">
    <source>
        <dbReference type="EMBL" id="JAC42863.1"/>
    </source>
</evidence>
<dbReference type="SUPFAM" id="SSF56059">
    <property type="entry name" value="Glutathione synthetase ATP-binding domain-like"/>
    <property type="match status" value="1"/>
</dbReference>
<dbReference type="AlphaFoldDB" id="A0A034VMU0"/>
<keyword evidence="1" id="KW-0472">Membrane</keyword>
<keyword evidence="1" id="KW-0812">Transmembrane</keyword>
<dbReference type="PANTHER" id="PTHR47113">
    <property type="entry name" value="LD09343P"/>
    <property type="match status" value="1"/>
</dbReference>
<sequence>MQLENKDMKSGNEPKSTKNVPVRIILVFLLITIVTAVLLEFGIPDSRLWKTGKIIEVQPSEASEINYYKFAIYPPFKPSDKHLHHVIEILGQMGYKQTSLNNENWNLLWAHEYPFLKMGTRIRNILPRQIVNHFPGIGFITSKVDLSTAAFPFMPKAFRLPEQQAEFLKFAIDNPDSIFVEKNNKHRSIKILPLNSINLNATDCFLQEYVQNPFLVDGHKFDVGVYVVLTSIEPLTVYMYGGDILFRYCPEKYYPFDAENINKYVIGNDYLPTWEVPSLIKYFERFGGSMRSSFDAYVRDQFLDPSVIWVQVEEIIRQTILSKKNNILKAMQPFKNGKYFELLRFDLIVDDKLQVYLMEVNMSPNLSSAHFKPNALLYQQVLYNVLNLVGVGSPLRIDKRFFDYEKITSDKSIAVNLNDCAKYACHKSCNKSECDLCLSCLKASEVSILKTAHYEHLHKMEMKRIFPKAMVSPDYFNLQVEIQNLSTRDGWLTRWFYKKCKDERSWC</sequence>
<evidence type="ECO:0000256" key="1">
    <source>
        <dbReference type="SAM" id="Phobius"/>
    </source>
</evidence>
<dbReference type="Gene3D" id="3.30.470.20">
    <property type="entry name" value="ATP-grasp fold, B domain"/>
    <property type="match status" value="1"/>
</dbReference>